<dbReference type="PANTHER" id="PTHR13061:SF29">
    <property type="entry name" value="GAMMA CARBONIC ANHYDRASE-LIKE 1, MITOCHONDRIAL-RELATED"/>
    <property type="match status" value="1"/>
</dbReference>
<evidence type="ECO:0000313" key="1">
    <source>
        <dbReference type="EMBL" id="MBC5581712.1"/>
    </source>
</evidence>
<dbReference type="InterPro" id="IPR050484">
    <property type="entry name" value="Transf_Hexapept/Carb_Anhydrase"/>
</dbReference>
<protein>
    <submittedName>
        <fullName evidence="1">Gamma carbonic anhydrase family protein</fullName>
    </submittedName>
</protein>
<dbReference type="InterPro" id="IPR047324">
    <property type="entry name" value="LbH_gamma_CA-like"/>
</dbReference>
<dbReference type="Pfam" id="PF00132">
    <property type="entry name" value="Hexapep"/>
    <property type="match status" value="1"/>
</dbReference>
<name>A0A923IA51_9FIRM</name>
<dbReference type="EMBL" id="JACONZ010000003">
    <property type="protein sequence ID" value="MBC5581712.1"/>
    <property type="molecule type" value="Genomic_DNA"/>
</dbReference>
<dbReference type="PANTHER" id="PTHR13061">
    <property type="entry name" value="DYNACTIN SUBUNIT P25"/>
    <property type="match status" value="1"/>
</dbReference>
<evidence type="ECO:0000313" key="2">
    <source>
        <dbReference type="Proteomes" id="UP000659630"/>
    </source>
</evidence>
<dbReference type="InterPro" id="IPR011004">
    <property type="entry name" value="Trimer_LpxA-like_sf"/>
</dbReference>
<organism evidence="1 2">
    <name type="scientific">Anaerofilum hominis</name>
    <dbReference type="NCBI Taxonomy" id="2763016"/>
    <lineage>
        <taxon>Bacteria</taxon>
        <taxon>Bacillati</taxon>
        <taxon>Bacillota</taxon>
        <taxon>Clostridia</taxon>
        <taxon>Eubacteriales</taxon>
        <taxon>Oscillospiraceae</taxon>
        <taxon>Anaerofilum</taxon>
    </lineage>
</organism>
<comment type="caution">
    <text evidence="1">The sequence shown here is derived from an EMBL/GenBank/DDBJ whole genome shotgun (WGS) entry which is preliminary data.</text>
</comment>
<dbReference type="InterPro" id="IPR001451">
    <property type="entry name" value="Hexapep"/>
</dbReference>
<keyword evidence="2" id="KW-1185">Reference proteome</keyword>
<dbReference type="CDD" id="cd04645">
    <property type="entry name" value="LbH_gamma_CA_like"/>
    <property type="match status" value="1"/>
</dbReference>
<accession>A0A923IA51</accession>
<reference evidence="1" key="1">
    <citation type="submission" date="2020-08" db="EMBL/GenBank/DDBJ databases">
        <title>Genome public.</title>
        <authorList>
            <person name="Liu C."/>
            <person name="Sun Q."/>
        </authorList>
    </citation>
    <scope>NUCLEOTIDE SEQUENCE</scope>
    <source>
        <strain evidence="1">BX8</strain>
    </source>
</reference>
<proteinExistence type="predicted"/>
<dbReference type="AlphaFoldDB" id="A0A923IA51"/>
<gene>
    <name evidence="1" type="ORF">H8S23_09350</name>
</gene>
<dbReference type="Proteomes" id="UP000659630">
    <property type="component" value="Unassembled WGS sequence"/>
</dbReference>
<sequence length="174" mass="17565">MRGPAFGEDVFLARGAVVTGEVQLGDGTSVWYNAVVRADAAPIAIGPSCNIQDGCILHVDAGHPLRVGAGVSVGHGAILHGCTVGANTVVGMGAILLSGCRVGENCLIGAGALVTGDTAVPDGYLAYGSPARPVRPLTAEEIAHNRENALHYLALAGAYRCQERGAQEPPAGTA</sequence>
<dbReference type="Gene3D" id="2.160.10.10">
    <property type="entry name" value="Hexapeptide repeat proteins"/>
    <property type="match status" value="1"/>
</dbReference>
<dbReference type="RefSeq" id="WP_186888077.1">
    <property type="nucleotide sequence ID" value="NZ_JACONZ010000003.1"/>
</dbReference>
<dbReference type="SUPFAM" id="SSF51161">
    <property type="entry name" value="Trimeric LpxA-like enzymes"/>
    <property type="match status" value="1"/>
</dbReference>